<evidence type="ECO:0000313" key="8">
    <source>
        <dbReference type="EMBL" id="KAH0618811.1"/>
    </source>
</evidence>
<feature type="compositionally biased region" description="Basic and acidic residues" evidence="6">
    <location>
        <begin position="37"/>
        <end position="56"/>
    </location>
</feature>
<sequence length="184" mass="20800">MAEAAEALKEEAAEEDKSSAAEASSVVAVEAPDEQEKDPGEAKEEEAPSQEIKTEDSSELFPGETEESTSQSSANKKIKIEIKEKKEKKHKNASNSVLKLFFSRILVSSFSEEQLNRYEMYRRSAFPKAAIKRVRLPFLCSALDVCEKWGESPPLQPKHMREAVRRLKSRGQIPNSKYKKILFH</sequence>
<evidence type="ECO:0000256" key="5">
    <source>
        <dbReference type="ARBA" id="ARBA00023242"/>
    </source>
</evidence>
<keyword evidence="4" id="KW-0804">Transcription</keyword>
<dbReference type="CDD" id="cd08048">
    <property type="entry name" value="HFD_TAF11"/>
    <property type="match status" value="1"/>
</dbReference>
<dbReference type="InterPro" id="IPR009072">
    <property type="entry name" value="Histone-fold"/>
</dbReference>
<dbReference type="SUPFAM" id="SSF47113">
    <property type="entry name" value="Histone-fold"/>
    <property type="match status" value="1"/>
</dbReference>
<evidence type="ECO:0000313" key="9">
    <source>
        <dbReference type="Proteomes" id="UP000826234"/>
    </source>
</evidence>
<evidence type="ECO:0000256" key="2">
    <source>
        <dbReference type="ARBA" id="ARBA00009788"/>
    </source>
</evidence>
<keyword evidence="9" id="KW-1185">Reference proteome</keyword>
<dbReference type="PANTHER" id="PTHR13218">
    <property type="entry name" value="TRANSCRIPTION INITIATION FACTOR TFIID SUBUNIT 11-RELATED"/>
    <property type="match status" value="1"/>
</dbReference>
<keyword evidence="3" id="KW-0805">Transcription regulation</keyword>
<accession>A0ABQ7SN82</accession>
<dbReference type="EMBL" id="JAIPUX010005289">
    <property type="protein sequence ID" value="KAH0618811.1"/>
    <property type="molecule type" value="Genomic_DNA"/>
</dbReference>
<comment type="subcellular location">
    <subcellularLocation>
        <location evidence="1">Nucleus</location>
    </subcellularLocation>
</comment>
<name>A0ABQ7SN82_PHRPL</name>
<gene>
    <name evidence="8" type="ORF">JD844_018295</name>
</gene>
<evidence type="ECO:0000256" key="1">
    <source>
        <dbReference type="ARBA" id="ARBA00004123"/>
    </source>
</evidence>
<dbReference type="Pfam" id="PF04719">
    <property type="entry name" value="TAFII28"/>
    <property type="match status" value="1"/>
</dbReference>
<protein>
    <recommendedName>
        <fullName evidence="7">TAFII28-like protein domain-containing protein</fullName>
    </recommendedName>
</protein>
<evidence type="ECO:0000259" key="7">
    <source>
        <dbReference type="Pfam" id="PF04719"/>
    </source>
</evidence>
<dbReference type="InterPro" id="IPR006809">
    <property type="entry name" value="TAFII28_dom"/>
</dbReference>
<organism evidence="8 9">
    <name type="scientific">Phrynosoma platyrhinos</name>
    <name type="common">Desert horned lizard</name>
    <dbReference type="NCBI Taxonomy" id="52577"/>
    <lineage>
        <taxon>Eukaryota</taxon>
        <taxon>Metazoa</taxon>
        <taxon>Chordata</taxon>
        <taxon>Craniata</taxon>
        <taxon>Vertebrata</taxon>
        <taxon>Euteleostomi</taxon>
        <taxon>Lepidosauria</taxon>
        <taxon>Squamata</taxon>
        <taxon>Bifurcata</taxon>
        <taxon>Unidentata</taxon>
        <taxon>Episquamata</taxon>
        <taxon>Toxicofera</taxon>
        <taxon>Iguania</taxon>
        <taxon>Phrynosomatidae</taxon>
        <taxon>Phrynosomatinae</taxon>
        <taxon>Phrynosoma</taxon>
    </lineage>
</organism>
<evidence type="ECO:0000256" key="4">
    <source>
        <dbReference type="ARBA" id="ARBA00023163"/>
    </source>
</evidence>
<dbReference type="Proteomes" id="UP000826234">
    <property type="component" value="Unassembled WGS sequence"/>
</dbReference>
<feature type="compositionally biased region" description="Low complexity" evidence="6">
    <location>
        <begin position="20"/>
        <end position="30"/>
    </location>
</feature>
<feature type="compositionally biased region" description="Basic and acidic residues" evidence="6">
    <location>
        <begin position="1"/>
        <end position="19"/>
    </location>
</feature>
<proteinExistence type="inferred from homology"/>
<evidence type="ECO:0000256" key="6">
    <source>
        <dbReference type="SAM" id="MobiDB-lite"/>
    </source>
</evidence>
<dbReference type="Gene3D" id="1.10.20.10">
    <property type="entry name" value="Histone, subunit A"/>
    <property type="match status" value="2"/>
</dbReference>
<feature type="region of interest" description="Disordered" evidence="6">
    <location>
        <begin position="1"/>
        <end position="76"/>
    </location>
</feature>
<dbReference type="InterPro" id="IPR045127">
    <property type="entry name" value="TAF11-like"/>
</dbReference>
<evidence type="ECO:0000256" key="3">
    <source>
        <dbReference type="ARBA" id="ARBA00023015"/>
    </source>
</evidence>
<comment type="caution">
    <text evidence="8">The sequence shown here is derived from an EMBL/GenBank/DDBJ whole genome shotgun (WGS) entry which is preliminary data.</text>
</comment>
<comment type="similarity">
    <text evidence="2">Belongs to the TAF11 family.</text>
</comment>
<reference evidence="8 9" key="1">
    <citation type="journal article" date="2022" name="Gigascience">
        <title>A chromosome-level genome assembly and annotation of the desert horned lizard, Phrynosoma platyrhinos, provides insight into chromosomal rearrangements among reptiles.</title>
        <authorList>
            <person name="Koochekian N."/>
            <person name="Ascanio A."/>
            <person name="Farleigh K."/>
            <person name="Card D.C."/>
            <person name="Schield D.R."/>
            <person name="Castoe T.A."/>
            <person name="Jezkova T."/>
        </authorList>
    </citation>
    <scope>NUCLEOTIDE SEQUENCE [LARGE SCALE GENOMIC DNA]</scope>
    <source>
        <strain evidence="8">NK-2021</strain>
    </source>
</reference>
<feature type="domain" description="TAFII28-like protein" evidence="7">
    <location>
        <begin position="105"/>
        <end position="134"/>
    </location>
</feature>
<dbReference type="PANTHER" id="PTHR13218:SF8">
    <property type="entry name" value="TRANSCRIPTION INITIATION FACTOR TFIID SUBUNIT 11"/>
    <property type="match status" value="1"/>
</dbReference>
<keyword evidence="5" id="KW-0539">Nucleus</keyword>